<proteinExistence type="inferred from homology"/>
<feature type="active site" description="Proton donor/acceptor" evidence="7">
    <location>
        <position position="433"/>
    </location>
</feature>
<dbReference type="EMBL" id="JAACJS010000015">
    <property type="protein sequence ID" value="NCI52072.1"/>
    <property type="molecule type" value="Genomic_DNA"/>
</dbReference>
<evidence type="ECO:0000256" key="4">
    <source>
        <dbReference type="ARBA" id="ARBA00022960"/>
    </source>
</evidence>
<evidence type="ECO:0000256" key="5">
    <source>
        <dbReference type="ARBA" id="ARBA00022984"/>
    </source>
</evidence>
<keyword evidence="11" id="KW-1185">Reference proteome</keyword>
<dbReference type="SUPFAM" id="SSF141523">
    <property type="entry name" value="L,D-transpeptidase catalytic domain-like"/>
    <property type="match status" value="1"/>
</dbReference>
<protein>
    <submittedName>
        <fullName evidence="10">L,D-transpeptidase family protein</fullName>
    </submittedName>
</protein>
<dbReference type="CDD" id="cd16913">
    <property type="entry name" value="YkuD_like"/>
    <property type="match status" value="1"/>
</dbReference>
<evidence type="ECO:0000313" key="10">
    <source>
        <dbReference type="EMBL" id="NCI52072.1"/>
    </source>
</evidence>
<dbReference type="RefSeq" id="WP_161820330.1">
    <property type="nucleotide sequence ID" value="NZ_JAACJS010000015.1"/>
</dbReference>
<feature type="chain" id="PRO_5046796060" evidence="8">
    <location>
        <begin position="27"/>
        <end position="530"/>
    </location>
</feature>
<evidence type="ECO:0000256" key="8">
    <source>
        <dbReference type="SAM" id="SignalP"/>
    </source>
</evidence>
<evidence type="ECO:0000256" key="6">
    <source>
        <dbReference type="ARBA" id="ARBA00023316"/>
    </source>
</evidence>
<dbReference type="InterPro" id="IPR005490">
    <property type="entry name" value="LD_TPept_cat_dom"/>
</dbReference>
<evidence type="ECO:0000256" key="7">
    <source>
        <dbReference type="PROSITE-ProRule" id="PRU01373"/>
    </source>
</evidence>
<sequence>MTRPPVCKNICIAFLTMFLLGPGVHAQTPLGPSYLQNELRSPAIGSFFSKQQLAKLEVFYAVLNYNPVWLRKENRLLLESLIRLIGCAEYDALNADDYAAKDITDYLCFSKVLPAAKDSVVLELRISMAAIDFFHDLKFGNHPPEFGYAGFAPADDDRFLITLVAQHVNERALHILPAKLYSQMPEVVTLTGKLGEMLDKTQRMAGWDPVINSNEPSNSNTPLVIKLYSLGIIDDQNAKLADTVWVQKIKAVQRMFNVQADGKMGKQTIQLLNVPVAMRIRELSRSINYYKWLSARAAIQRLIVVNIPSARLAVYDHDTTVLAMRVIVGKTSTPTPTLTSVVDKLVLYPFWTVPHSIATKELLPVFKRDPDYVQNGNYQVLSRAGKLVNPRSINWHNYNASNFPFTIRQSTGCDNALGLLKLDFENPYGVYLHDTPVKILFASSNRFLSHGCMRMEKPFEMGRLLLDGDNRAIDTLTEKGCLKNQAPIVVQAKIKMPVVVWYNTVTVNPAGFAVFHKDIYQKLPWLNNKQ</sequence>
<dbReference type="InterPro" id="IPR045380">
    <property type="entry name" value="LD_TPept_scaffold_dom"/>
</dbReference>
<dbReference type="Pfam" id="PF03734">
    <property type="entry name" value="YkuD"/>
    <property type="match status" value="1"/>
</dbReference>
<keyword evidence="6 7" id="KW-0961">Cell wall biogenesis/degradation</keyword>
<evidence type="ECO:0000313" key="11">
    <source>
        <dbReference type="Proteomes" id="UP000753802"/>
    </source>
</evidence>
<keyword evidence="4 7" id="KW-0133">Cell shape</keyword>
<dbReference type="Pfam" id="PF20142">
    <property type="entry name" value="Scaffold"/>
    <property type="match status" value="1"/>
</dbReference>
<dbReference type="InterPro" id="IPR038063">
    <property type="entry name" value="Transpep_catalytic_dom"/>
</dbReference>
<keyword evidence="5 7" id="KW-0573">Peptidoglycan synthesis</keyword>
<evidence type="ECO:0000256" key="2">
    <source>
        <dbReference type="ARBA" id="ARBA00005992"/>
    </source>
</evidence>
<dbReference type="Gene3D" id="2.40.440.10">
    <property type="entry name" value="L,D-transpeptidase catalytic domain-like"/>
    <property type="match status" value="1"/>
</dbReference>
<dbReference type="PROSITE" id="PS52029">
    <property type="entry name" value="LD_TPASE"/>
    <property type="match status" value="1"/>
</dbReference>
<dbReference type="Proteomes" id="UP000753802">
    <property type="component" value="Unassembled WGS sequence"/>
</dbReference>
<gene>
    <name evidence="10" type="ORF">GWC95_19260</name>
</gene>
<feature type="signal peptide" evidence="8">
    <location>
        <begin position="1"/>
        <end position="26"/>
    </location>
</feature>
<dbReference type="SUPFAM" id="SSF47090">
    <property type="entry name" value="PGBD-like"/>
    <property type="match status" value="1"/>
</dbReference>
<feature type="active site" description="Nucleophile" evidence="7">
    <location>
        <position position="452"/>
    </location>
</feature>
<evidence type="ECO:0000259" key="9">
    <source>
        <dbReference type="PROSITE" id="PS52029"/>
    </source>
</evidence>
<dbReference type="InterPro" id="IPR036365">
    <property type="entry name" value="PGBD-like_sf"/>
</dbReference>
<feature type="domain" description="L,D-TPase catalytic" evidence="9">
    <location>
        <begin position="301"/>
        <end position="474"/>
    </location>
</feature>
<name>A0ABX0A0G4_9BACT</name>
<dbReference type="PANTHER" id="PTHR41533">
    <property type="entry name" value="L,D-TRANSPEPTIDASE HI_1667-RELATED"/>
    <property type="match status" value="1"/>
</dbReference>
<dbReference type="PANTHER" id="PTHR41533:SF2">
    <property type="entry name" value="BLR7131 PROTEIN"/>
    <property type="match status" value="1"/>
</dbReference>
<organism evidence="10 11">
    <name type="scientific">Sediminibacterium roseum</name>
    <dbReference type="NCBI Taxonomy" id="1978412"/>
    <lineage>
        <taxon>Bacteria</taxon>
        <taxon>Pseudomonadati</taxon>
        <taxon>Bacteroidota</taxon>
        <taxon>Chitinophagia</taxon>
        <taxon>Chitinophagales</taxon>
        <taxon>Chitinophagaceae</taxon>
        <taxon>Sediminibacterium</taxon>
    </lineage>
</organism>
<comment type="similarity">
    <text evidence="2">Belongs to the YkuD family.</text>
</comment>
<comment type="caution">
    <text evidence="10">The sequence shown here is derived from an EMBL/GenBank/DDBJ whole genome shotgun (WGS) entry which is preliminary data.</text>
</comment>
<evidence type="ECO:0000256" key="3">
    <source>
        <dbReference type="ARBA" id="ARBA00022679"/>
    </source>
</evidence>
<keyword evidence="3" id="KW-0808">Transferase</keyword>
<evidence type="ECO:0000256" key="1">
    <source>
        <dbReference type="ARBA" id="ARBA00004752"/>
    </source>
</evidence>
<keyword evidence="8" id="KW-0732">Signal</keyword>
<reference evidence="10 11" key="1">
    <citation type="submission" date="2020-01" db="EMBL/GenBank/DDBJ databases">
        <title>Genome analysis.</title>
        <authorList>
            <person name="Wu S."/>
            <person name="Wang G."/>
        </authorList>
    </citation>
    <scope>NUCLEOTIDE SEQUENCE [LARGE SCALE GENOMIC DNA]</scope>
    <source>
        <strain evidence="10 11">SYL130</strain>
    </source>
</reference>
<comment type="pathway">
    <text evidence="1 7">Cell wall biogenesis; peptidoglycan biosynthesis.</text>
</comment>
<accession>A0ABX0A0G4</accession>
<dbReference type="InterPro" id="IPR052905">
    <property type="entry name" value="LD-transpeptidase_YkuD-like"/>
</dbReference>